<accession>A0A6A6XL23</accession>
<dbReference type="PANTHER" id="PTHR21310:SF37">
    <property type="entry name" value="AMINOGLYCOSIDE PHOSPHOTRANSFERASE DOMAIN-CONTAINING PROTEIN"/>
    <property type="match status" value="1"/>
</dbReference>
<dbReference type="EMBL" id="MU001814">
    <property type="protein sequence ID" value="KAF2797109.1"/>
    <property type="molecule type" value="Genomic_DNA"/>
</dbReference>
<evidence type="ECO:0000313" key="2">
    <source>
        <dbReference type="Proteomes" id="UP000799757"/>
    </source>
</evidence>
<organism evidence="1 2">
    <name type="scientific">Melanomma pulvis-pyrius CBS 109.77</name>
    <dbReference type="NCBI Taxonomy" id="1314802"/>
    <lineage>
        <taxon>Eukaryota</taxon>
        <taxon>Fungi</taxon>
        <taxon>Dikarya</taxon>
        <taxon>Ascomycota</taxon>
        <taxon>Pezizomycotina</taxon>
        <taxon>Dothideomycetes</taxon>
        <taxon>Pleosporomycetidae</taxon>
        <taxon>Pleosporales</taxon>
        <taxon>Melanommataceae</taxon>
        <taxon>Melanomma</taxon>
    </lineage>
</organism>
<dbReference type="OrthoDB" id="5412996at2759"/>
<gene>
    <name evidence="1" type="ORF">K505DRAFT_334577</name>
</gene>
<proteinExistence type="predicted"/>
<name>A0A6A6XL23_9PLEO</name>
<protein>
    <recommendedName>
        <fullName evidence="3">Aminoglycoside phosphotransferase domain-containing protein</fullName>
    </recommendedName>
</protein>
<sequence length="219" mass="24979">MVFFDECHETDGDNEWKAWLEQVFDAKQEIIDFASSRRTGNCPLEFDSYLKGSFNFGLSIQFNDGGPKTLIRFPKPGHTATTLRDEKVTNEVSFLNYLGQNTRIPVTRVTSWGMTEENPQKLGPYIIMDFVEGTRSTNIMMMANEDPRDDFVLDPKIYNAKLGIYDQIADYIIQLSRLNFDAIGAISQANSSSSKTWTVTGRPLTYNMNELATYCRVFD</sequence>
<dbReference type="SUPFAM" id="SSF56112">
    <property type="entry name" value="Protein kinase-like (PK-like)"/>
    <property type="match status" value="1"/>
</dbReference>
<keyword evidence="2" id="KW-1185">Reference proteome</keyword>
<dbReference type="InterPro" id="IPR011009">
    <property type="entry name" value="Kinase-like_dom_sf"/>
</dbReference>
<dbReference type="AlphaFoldDB" id="A0A6A6XL23"/>
<dbReference type="PANTHER" id="PTHR21310">
    <property type="entry name" value="AMINOGLYCOSIDE PHOSPHOTRANSFERASE-RELATED-RELATED"/>
    <property type="match status" value="1"/>
</dbReference>
<dbReference type="InterPro" id="IPR051678">
    <property type="entry name" value="AGP_Transferase"/>
</dbReference>
<dbReference type="Proteomes" id="UP000799757">
    <property type="component" value="Unassembled WGS sequence"/>
</dbReference>
<reference evidence="1" key="1">
    <citation type="journal article" date="2020" name="Stud. Mycol.">
        <title>101 Dothideomycetes genomes: a test case for predicting lifestyles and emergence of pathogens.</title>
        <authorList>
            <person name="Haridas S."/>
            <person name="Albert R."/>
            <person name="Binder M."/>
            <person name="Bloem J."/>
            <person name="Labutti K."/>
            <person name="Salamov A."/>
            <person name="Andreopoulos B."/>
            <person name="Baker S."/>
            <person name="Barry K."/>
            <person name="Bills G."/>
            <person name="Bluhm B."/>
            <person name="Cannon C."/>
            <person name="Castanera R."/>
            <person name="Culley D."/>
            <person name="Daum C."/>
            <person name="Ezra D."/>
            <person name="Gonzalez J."/>
            <person name="Henrissat B."/>
            <person name="Kuo A."/>
            <person name="Liang C."/>
            <person name="Lipzen A."/>
            <person name="Lutzoni F."/>
            <person name="Magnuson J."/>
            <person name="Mondo S."/>
            <person name="Nolan M."/>
            <person name="Ohm R."/>
            <person name="Pangilinan J."/>
            <person name="Park H.-J."/>
            <person name="Ramirez L."/>
            <person name="Alfaro M."/>
            <person name="Sun H."/>
            <person name="Tritt A."/>
            <person name="Yoshinaga Y."/>
            <person name="Zwiers L.-H."/>
            <person name="Turgeon B."/>
            <person name="Goodwin S."/>
            <person name="Spatafora J."/>
            <person name="Crous P."/>
            <person name="Grigoriev I."/>
        </authorList>
    </citation>
    <scope>NUCLEOTIDE SEQUENCE</scope>
    <source>
        <strain evidence="1">CBS 109.77</strain>
    </source>
</reference>
<evidence type="ECO:0008006" key="3">
    <source>
        <dbReference type="Google" id="ProtNLM"/>
    </source>
</evidence>
<evidence type="ECO:0000313" key="1">
    <source>
        <dbReference type="EMBL" id="KAF2797109.1"/>
    </source>
</evidence>